<keyword evidence="2" id="KW-0472">Membrane</keyword>
<protein>
    <submittedName>
        <fullName evidence="4">Uncharacterized protein</fullName>
    </submittedName>
</protein>
<accession>A0A9W8HWS2</accession>
<feature type="transmembrane region" description="Helical" evidence="2">
    <location>
        <begin position="1032"/>
        <end position="1054"/>
    </location>
</feature>
<dbReference type="Proteomes" id="UP001140094">
    <property type="component" value="Unassembled WGS sequence"/>
</dbReference>
<feature type="compositionally biased region" description="Pro residues" evidence="1">
    <location>
        <begin position="1178"/>
        <end position="1196"/>
    </location>
</feature>
<evidence type="ECO:0000256" key="2">
    <source>
        <dbReference type="SAM" id="Phobius"/>
    </source>
</evidence>
<evidence type="ECO:0000256" key="1">
    <source>
        <dbReference type="SAM" id="MobiDB-lite"/>
    </source>
</evidence>
<feature type="transmembrane region" description="Helical" evidence="2">
    <location>
        <begin position="307"/>
        <end position="326"/>
    </location>
</feature>
<sequence length="1233" mass="130973">MEPCWHKPRKYRQLLALGWMGQAVAWRGAWAATPDVLADMKRHNAAESDHRNIMTPEFRAFCTASREHVVCCGTVLAMFICSYLVVQRACARPVGEGGTDLGAGSSPDAGGGSEAAGSAQCGAGSAGQRGRRQLVVPYTTVFRARQVALVAAATGLASAGLTALLLAATVALANAMEHGGADGRVSWRTWLLPATLMAPGDAAAGRCSGQTGPQAAHEFPPILRRLWVYQSIVSVAAAAVVVPAGVLFERGSRRATTRRRVVVAVARWAAAAAAALVAWEAVCMRSAQLRALGLYRPLVGDGATLRYSIHYAACIFVLLPVVPAIAPRGAWALLAWLRSCIGQRQEVAEQARDRCAWLRRERARIERRLQQAIGSWKWEQFHEPAVAQRAGVAGDKGFGAEAEAEAQQCPSNSPRLPPAHPGLGRKSAARPYQTVGAARGRMVSRKLVGEGTEFLMDGSLSPRSPVLYYSDTTDTSGDEAGGMARHTLRRAAGRLRREREREMQGLAQRIKRSHRQLLLVDAELAQIADSGALGSGGTGAGAVGRRVAAALALAAAGLCWLLVVAQVGRGALSALFVGEPDLTQRFTYFMPALSSATPAPAPVHAPVFHRTPSSLVLAPLATACQTAAGAALFAAALCGVLALGSTVEDTVHPLRLAATAYAERVLRARQWPWLPRLLLHGDVLAAIDPTAMRTLAADASPRRVAGNTSRAFFSSSADLTSYYLQLQRSQTRALLPGALPAGMLHAYALGSRVFLPFHRRARPASLRQMLTYAWVVCVLAMTWPSVLRTAGLISERAYVLPMASLVEPLWSPYVLDEPLVLLPARSHPSLATGQSPQPQPQLPPSSVPAESPLLLAASESGATTHAPELRVTRRQVLESLSSDTLPRLLVRWILRLSRAASPHTAAALAYCVWWMAPDLVVPLSPETVDQQLGLASPVHEPLPAVAFGTAPPLSEWYGMLRRLERGAVDLPQASDGTPLMLLPAAEPTNSASSAATGVGAHAWRVACLSARRLWESLLACGARVADTHLQGLVFGTTIQVVARALVSAAGLVWMLLLRPLWRHLVLTPVGLVGSVASLLFRAGTKRAVFGFSAAGDAALAADGGIASAVPALFLSAFWDAVAVAADPALQRLRPELWPHALGREAAPAHYIRDTTPRRPPSSQPPHEAGADNRDGAPSQPPAPASESPPPEPRPPRPVWSAMDWLLAAYRILLGFLACRAVFGPGRSSAAFAL</sequence>
<feature type="transmembrane region" description="Helical" evidence="2">
    <location>
        <begin position="227"/>
        <end position="248"/>
    </location>
</feature>
<feature type="chain" id="PRO_5040837303" evidence="3">
    <location>
        <begin position="32"/>
        <end position="1233"/>
    </location>
</feature>
<keyword evidence="2" id="KW-1133">Transmembrane helix</keyword>
<feature type="transmembrane region" description="Helical" evidence="2">
    <location>
        <begin position="733"/>
        <end position="749"/>
    </location>
</feature>
<organism evidence="4 5">
    <name type="scientific">Coemansia guatemalensis</name>
    <dbReference type="NCBI Taxonomy" id="2761395"/>
    <lineage>
        <taxon>Eukaryota</taxon>
        <taxon>Fungi</taxon>
        <taxon>Fungi incertae sedis</taxon>
        <taxon>Zoopagomycota</taxon>
        <taxon>Kickxellomycotina</taxon>
        <taxon>Kickxellomycetes</taxon>
        <taxon>Kickxellales</taxon>
        <taxon>Kickxellaceae</taxon>
        <taxon>Coemansia</taxon>
    </lineage>
</organism>
<feature type="transmembrane region" description="Helical" evidence="2">
    <location>
        <begin position="616"/>
        <end position="643"/>
    </location>
</feature>
<evidence type="ECO:0000313" key="5">
    <source>
        <dbReference type="Proteomes" id="UP001140094"/>
    </source>
</evidence>
<feature type="region of interest" description="Disordered" evidence="1">
    <location>
        <begin position="401"/>
        <end position="432"/>
    </location>
</feature>
<name>A0A9W8HWS2_9FUNG</name>
<keyword evidence="5" id="KW-1185">Reference proteome</keyword>
<evidence type="ECO:0000313" key="4">
    <source>
        <dbReference type="EMBL" id="KAJ2806724.1"/>
    </source>
</evidence>
<feature type="transmembrane region" description="Helical" evidence="2">
    <location>
        <begin position="147"/>
        <end position="173"/>
    </location>
</feature>
<feature type="transmembrane region" description="Helical" evidence="2">
    <location>
        <begin position="268"/>
        <end position="287"/>
    </location>
</feature>
<comment type="caution">
    <text evidence="4">The sequence shown here is derived from an EMBL/GenBank/DDBJ whole genome shotgun (WGS) entry which is preliminary data.</text>
</comment>
<keyword evidence="3" id="KW-0732">Signal</keyword>
<feature type="transmembrane region" description="Helical" evidence="2">
    <location>
        <begin position="547"/>
        <end position="567"/>
    </location>
</feature>
<evidence type="ECO:0000256" key="3">
    <source>
        <dbReference type="SAM" id="SignalP"/>
    </source>
</evidence>
<feature type="signal peptide" evidence="3">
    <location>
        <begin position="1"/>
        <end position="31"/>
    </location>
</feature>
<gene>
    <name evidence="4" type="ORF">H4R20_001582</name>
</gene>
<feature type="region of interest" description="Disordered" evidence="1">
    <location>
        <begin position="101"/>
        <end position="125"/>
    </location>
</feature>
<feature type="compositionally biased region" description="Low complexity" evidence="1">
    <location>
        <begin position="115"/>
        <end position="125"/>
    </location>
</feature>
<feature type="transmembrane region" description="Helical" evidence="2">
    <location>
        <begin position="1060"/>
        <end position="1080"/>
    </location>
</feature>
<dbReference type="AlphaFoldDB" id="A0A9W8HWS2"/>
<keyword evidence="2" id="KW-0812">Transmembrane</keyword>
<feature type="region of interest" description="Disordered" evidence="1">
    <location>
        <begin position="1150"/>
        <end position="1196"/>
    </location>
</feature>
<dbReference type="EMBL" id="JANBUO010000165">
    <property type="protein sequence ID" value="KAJ2806724.1"/>
    <property type="molecule type" value="Genomic_DNA"/>
</dbReference>
<proteinExistence type="predicted"/>
<reference evidence="4" key="1">
    <citation type="submission" date="2022-07" db="EMBL/GenBank/DDBJ databases">
        <title>Phylogenomic reconstructions and comparative analyses of Kickxellomycotina fungi.</title>
        <authorList>
            <person name="Reynolds N.K."/>
            <person name="Stajich J.E."/>
            <person name="Barry K."/>
            <person name="Grigoriev I.V."/>
            <person name="Crous P."/>
            <person name="Smith M.E."/>
        </authorList>
    </citation>
    <scope>NUCLEOTIDE SEQUENCE</scope>
    <source>
        <strain evidence="4">NRRL 1565</strain>
    </source>
</reference>
<dbReference type="OrthoDB" id="5596588at2759"/>
<feature type="transmembrane region" description="Helical" evidence="2">
    <location>
        <begin position="769"/>
        <end position="787"/>
    </location>
</feature>